<dbReference type="InterPro" id="IPR011604">
    <property type="entry name" value="PDDEXK-like_dom_sf"/>
</dbReference>
<gene>
    <name evidence="2" type="ORF">MGWOODY_Mmi2453</name>
</gene>
<keyword evidence="2" id="KW-0540">Nuclease</keyword>
<accession>A0A170QDN4</accession>
<evidence type="ECO:0000313" key="2">
    <source>
        <dbReference type="EMBL" id="CUV10631.1"/>
    </source>
</evidence>
<sequence length="263" mass="30664">MIDRFSHSGLSSYEKCPAQFRIRYIDRVAKQDEGIEAFMGKRVHEALESLYNKILAGQTPLLDTVLDKYDALWTEHWHDRIAIVKREISVEQTRRIGVACLARYYRNYYPFDTPVIHNELDMKFSIDPDGTYNIRGIVDRVDRFEDGQYEIHDYKTSGRAMSQNEANKNRQLALYQIGLTKIFPDVQDVKLVWHFLRQGIRREVVKSAADLDKLIDKIKALIDTIRKKENSGGQFPAKESILCNWCYYWEECPAKNGSNPYVG</sequence>
<keyword evidence="2" id="KW-0378">Hydrolase</keyword>
<dbReference type="SUPFAM" id="SSF52980">
    <property type="entry name" value="Restriction endonuclease-like"/>
    <property type="match status" value="1"/>
</dbReference>
<dbReference type="Gene3D" id="3.90.320.10">
    <property type="match status" value="1"/>
</dbReference>
<dbReference type="InterPro" id="IPR038726">
    <property type="entry name" value="PDDEXK_AddAB-type"/>
</dbReference>
<keyword evidence="2" id="KW-0269">Exonuclease</keyword>
<protein>
    <submittedName>
        <fullName evidence="2">RecB family exonuclease</fullName>
    </submittedName>
</protein>
<feature type="domain" description="PD-(D/E)XK endonuclease-like" evidence="1">
    <location>
        <begin position="4"/>
        <end position="253"/>
    </location>
</feature>
<dbReference type="EMBL" id="FAXC01000449">
    <property type="protein sequence ID" value="CUV10631.1"/>
    <property type="molecule type" value="Genomic_DNA"/>
</dbReference>
<dbReference type="GO" id="GO:0004527">
    <property type="term" value="F:exonuclease activity"/>
    <property type="evidence" value="ECO:0007669"/>
    <property type="project" value="UniProtKB-KW"/>
</dbReference>
<proteinExistence type="predicted"/>
<evidence type="ECO:0000259" key="1">
    <source>
        <dbReference type="Pfam" id="PF12705"/>
    </source>
</evidence>
<dbReference type="InterPro" id="IPR011335">
    <property type="entry name" value="Restrct_endonuc-II-like"/>
</dbReference>
<reference evidence="2" key="1">
    <citation type="submission" date="2015-10" db="EMBL/GenBank/DDBJ databases">
        <authorList>
            <person name="Gilbert D.G."/>
        </authorList>
    </citation>
    <scope>NUCLEOTIDE SEQUENCE</scope>
</reference>
<dbReference type="Pfam" id="PF12705">
    <property type="entry name" value="PDDEXK_1"/>
    <property type="match status" value="1"/>
</dbReference>
<name>A0A170QDN4_9ZZZZ</name>
<dbReference type="AlphaFoldDB" id="A0A170QDN4"/>
<organism evidence="2">
    <name type="scientific">hydrothermal vent metagenome</name>
    <dbReference type="NCBI Taxonomy" id="652676"/>
    <lineage>
        <taxon>unclassified sequences</taxon>
        <taxon>metagenomes</taxon>
        <taxon>ecological metagenomes</taxon>
    </lineage>
</organism>